<dbReference type="RefSeq" id="XP_014671944.1">
    <property type="nucleotide sequence ID" value="XM_014816458.1"/>
</dbReference>
<evidence type="ECO:0000313" key="5">
    <source>
        <dbReference type="RefSeq" id="XP_014671944.1"/>
    </source>
</evidence>
<evidence type="ECO:0000313" key="4">
    <source>
        <dbReference type="Proteomes" id="UP000695022"/>
    </source>
</evidence>
<dbReference type="GeneID" id="106812559"/>
<keyword evidence="4" id="KW-1185">Reference proteome</keyword>
<dbReference type="Gene3D" id="3.40.50.800">
    <property type="entry name" value="Anticodon-binding domain"/>
    <property type="match status" value="1"/>
</dbReference>
<organism evidence="4 5">
    <name type="scientific">Priapulus caudatus</name>
    <name type="common">Priapulid worm</name>
    <dbReference type="NCBI Taxonomy" id="37621"/>
    <lineage>
        <taxon>Eukaryota</taxon>
        <taxon>Metazoa</taxon>
        <taxon>Ecdysozoa</taxon>
        <taxon>Scalidophora</taxon>
        <taxon>Priapulida</taxon>
        <taxon>Priapulimorpha</taxon>
        <taxon>Priapulimorphida</taxon>
        <taxon>Priapulidae</taxon>
        <taxon>Priapulus</taxon>
    </lineage>
</organism>
<evidence type="ECO:0000256" key="1">
    <source>
        <dbReference type="ARBA" id="ARBA00022741"/>
    </source>
</evidence>
<feature type="domain" description="Histidyl tRNA synthetase-related" evidence="3">
    <location>
        <begin position="7"/>
        <end position="138"/>
    </location>
</feature>
<gene>
    <name evidence="5" type="primary">LOC106812559</name>
</gene>
<keyword evidence="1" id="KW-0547">Nucleotide-binding</keyword>
<dbReference type="InterPro" id="IPR024435">
    <property type="entry name" value="HisRS-related_dom"/>
</dbReference>
<reference evidence="5" key="1">
    <citation type="submission" date="2025-08" db="UniProtKB">
        <authorList>
            <consortium name="RefSeq"/>
        </authorList>
    </citation>
    <scope>IDENTIFICATION</scope>
</reference>
<proteinExistence type="predicted"/>
<evidence type="ECO:0000256" key="2">
    <source>
        <dbReference type="ARBA" id="ARBA00022840"/>
    </source>
</evidence>
<keyword evidence="2" id="KW-0067">ATP-binding</keyword>
<dbReference type="Pfam" id="PF12745">
    <property type="entry name" value="HGTP_anticodon2"/>
    <property type="match status" value="1"/>
</dbReference>
<sequence length="242" mass="27655">FIPDRAYDILIVSVGHRPLLREKVSLARDLWAAGLNADIQYDKVQNLEEVQEHCRTSGIPHLVVLKDVENELKVRTFENGRMVDRKMTLAELVEMMQPKTSVSKQLSSCDHSDVPKTSSGQAVSYNTRFLSTDRIPINQKRLYERQISTNISPTLEHLSTKMTVEVLATELPGAVVKTIAAYVDMENEETFRLSVSEVTDRHSRYRKNITQVIDMVQELRFEKGCSIIIIYSLGDETFRLLL</sequence>
<evidence type="ECO:0000259" key="3">
    <source>
        <dbReference type="Pfam" id="PF12745"/>
    </source>
</evidence>
<accession>A0ABM1EIC3</accession>
<feature type="non-terminal residue" evidence="5">
    <location>
        <position position="1"/>
    </location>
</feature>
<name>A0ABM1EIC3_PRICU</name>
<protein>
    <submittedName>
        <fullName evidence="5">Eukaryotic translation initiation factor 2-alpha kinase 4-like</fullName>
    </submittedName>
</protein>
<dbReference type="InterPro" id="IPR036621">
    <property type="entry name" value="Anticodon-bd_dom_sf"/>
</dbReference>
<dbReference type="Proteomes" id="UP000695022">
    <property type="component" value="Unplaced"/>
</dbReference>